<reference evidence="1 2" key="1">
    <citation type="submission" date="2017-09" db="EMBL/GenBank/DDBJ databases">
        <title>Bacterial strain isolated from the female urinary microbiota.</title>
        <authorList>
            <person name="Thomas-White K."/>
            <person name="Kumar N."/>
            <person name="Forster S."/>
            <person name="Putonti C."/>
            <person name="Lawley T."/>
            <person name="Wolfe A.J."/>
        </authorList>
    </citation>
    <scope>NUCLEOTIDE SEQUENCE [LARGE SCALE GENOMIC DNA]</scope>
    <source>
        <strain evidence="1 2">UMB0249</strain>
    </source>
</reference>
<protein>
    <recommendedName>
        <fullName evidence="3">CopG family transcriptional regulator</fullName>
    </recommendedName>
</protein>
<name>A0A2N6TEJ9_FUSNU</name>
<proteinExistence type="predicted"/>
<accession>A0A2N6TEJ9</accession>
<evidence type="ECO:0000313" key="2">
    <source>
        <dbReference type="Proteomes" id="UP000235733"/>
    </source>
</evidence>
<dbReference type="AlphaFoldDB" id="A0A2N6TEJ9"/>
<evidence type="ECO:0008006" key="3">
    <source>
        <dbReference type="Google" id="ProtNLM"/>
    </source>
</evidence>
<sequence>METINVTKDEKERLEYFAKINKTTVNDLILRLIEELEDEEDSREIDRIMNDPNTKFSTGIEDLAKECGIDYETL</sequence>
<dbReference type="RefSeq" id="WP_023038471.1">
    <property type="nucleotide sequence ID" value="NZ_PNHC01000016.1"/>
</dbReference>
<dbReference type="Proteomes" id="UP000235733">
    <property type="component" value="Unassembled WGS sequence"/>
</dbReference>
<evidence type="ECO:0000313" key="1">
    <source>
        <dbReference type="EMBL" id="PMC67755.1"/>
    </source>
</evidence>
<dbReference type="EMBL" id="PNHC01000016">
    <property type="protein sequence ID" value="PMC67755.1"/>
    <property type="molecule type" value="Genomic_DNA"/>
</dbReference>
<gene>
    <name evidence="1" type="ORF">CJ209_11810</name>
</gene>
<comment type="caution">
    <text evidence="1">The sequence shown here is derived from an EMBL/GenBank/DDBJ whole genome shotgun (WGS) entry which is preliminary data.</text>
</comment>
<organism evidence="1 2">
    <name type="scientific">Fusobacterium nucleatum</name>
    <dbReference type="NCBI Taxonomy" id="851"/>
    <lineage>
        <taxon>Bacteria</taxon>
        <taxon>Fusobacteriati</taxon>
        <taxon>Fusobacteriota</taxon>
        <taxon>Fusobacteriia</taxon>
        <taxon>Fusobacteriales</taxon>
        <taxon>Fusobacteriaceae</taxon>
        <taxon>Fusobacterium</taxon>
    </lineage>
</organism>